<accession>V4KXM6</accession>
<dbReference type="OrthoDB" id="26094at2759"/>
<dbReference type="GO" id="GO:0003677">
    <property type="term" value="F:DNA binding"/>
    <property type="evidence" value="ECO:0007669"/>
    <property type="project" value="UniProtKB-KW"/>
</dbReference>
<dbReference type="KEGG" id="eus:EUTSA_v10008477mg"/>
<dbReference type="SUPFAM" id="SSF50916">
    <property type="entry name" value="Rap30/74 interaction domains"/>
    <property type="match status" value="1"/>
</dbReference>
<dbReference type="SUPFAM" id="SSF46785">
    <property type="entry name" value="Winged helix' DNA-binding domain"/>
    <property type="match status" value="1"/>
</dbReference>
<evidence type="ECO:0000313" key="8">
    <source>
        <dbReference type="EMBL" id="ESQ34817.1"/>
    </source>
</evidence>
<evidence type="ECO:0000313" key="9">
    <source>
        <dbReference type="Proteomes" id="UP000030689"/>
    </source>
</evidence>
<proteinExistence type="inferred from homology"/>
<dbReference type="Gene3D" id="1.10.10.10">
    <property type="entry name" value="Winged helix-like DNA-binding domain superfamily/Winged helix DNA-binding domain"/>
    <property type="match status" value="1"/>
</dbReference>
<dbReference type="Gramene" id="ESQ34817">
    <property type="protein sequence ID" value="ESQ34817"/>
    <property type="gene ID" value="EUTSA_v10008477mg"/>
</dbReference>
<dbReference type="Proteomes" id="UP000030689">
    <property type="component" value="Unassembled WGS sequence"/>
</dbReference>
<dbReference type="PANTHER" id="PTHR10445:SF6">
    <property type="entry name" value="GENOME ASSEMBLY, CHROMOSOME: A06"/>
    <property type="match status" value="1"/>
</dbReference>
<keyword evidence="9" id="KW-1185">Reference proteome</keyword>
<dbReference type="PANTHER" id="PTHR10445">
    <property type="entry name" value="GENERAL TRANSCRIPTION FACTOR IIF SUBUNIT 2"/>
    <property type="match status" value="1"/>
</dbReference>
<feature type="domain" description="TFIIF beta subunit HTH" evidence="7">
    <location>
        <begin position="204"/>
        <end position="264"/>
    </location>
</feature>
<protein>
    <recommendedName>
        <fullName evidence="7">TFIIF beta subunit HTH domain-containing protein</fullName>
    </recommendedName>
</protein>
<name>V4KXM6_EUTSA</name>
<evidence type="ECO:0000259" key="7">
    <source>
        <dbReference type="Pfam" id="PF02270"/>
    </source>
</evidence>
<evidence type="ECO:0000256" key="4">
    <source>
        <dbReference type="ARBA" id="ARBA00023125"/>
    </source>
</evidence>
<comment type="similarity">
    <text evidence="2">Belongs to the TFIIF beta subunit family.</text>
</comment>
<dbReference type="InterPro" id="IPR040450">
    <property type="entry name" value="TFIIF_beta_HTH"/>
</dbReference>
<sequence>MGLQKMQRKILQEEENILAEEIQRLLESATEYDRRKFHELETENADEMVWLMKCPPRVDKAWRDLSASTSSFSSDFVLLAKYMDSVNLLLPDCSPELTMEMVSVELCNISKLYSVNKSNDLVPASIFSEADQGKLAVEGTITQKLDLTPHCDIEQYGKLIHERSRKQVAQNRQIQVLDNYRGERLMPNPNMVRKERKQHVRRTRGNRSEVEAKMFVLFERQPKWTLKQLLQETNQPKGLLKEILKELCVYTRGRHTYELRLEYKRAG</sequence>
<keyword evidence="3" id="KW-0805">Transcription regulation</keyword>
<dbReference type="Pfam" id="PF02270">
    <property type="entry name" value="TFIIF_beta"/>
    <property type="match status" value="1"/>
</dbReference>
<reference evidence="8 9" key="1">
    <citation type="journal article" date="2013" name="Front. Plant Sci.">
        <title>The Reference Genome of the Halophytic Plant Eutrema salsugineum.</title>
        <authorList>
            <person name="Yang R."/>
            <person name="Jarvis D.E."/>
            <person name="Chen H."/>
            <person name="Beilstein M.A."/>
            <person name="Grimwood J."/>
            <person name="Jenkins J."/>
            <person name="Shu S."/>
            <person name="Prochnik S."/>
            <person name="Xin M."/>
            <person name="Ma C."/>
            <person name="Schmutz J."/>
            <person name="Wing R.A."/>
            <person name="Mitchell-Olds T."/>
            <person name="Schumaker K.S."/>
            <person name="Wang X."/>
        </authorList>
    </citation>
    <scope>NUCLEOTIDE SEQUENCE [LARGE SCALE GENOMIC DNA]</scope>
</reference>
<organism evidence="8 9">
    <name type="scientific">Eutrema salsugineum</name>
    <name type="common">Saltwater cress</name>
    <name type="synonym">Sisymbrium salsugineum</name>
    <dbReference type="NCBI Taxonomy" id="72664"/>
    <lineage>
        <taxon>Eukaryota</taxon>
        <taxon>Viridiplantae</taxon>
        <taxon>Streptophyta</taxon>
        <taxon>Embryophyta</taxon>
        <taxon>Tracheophyta</taxon>
        <taxon>Spermatophyta</taxon>
        <taxon>Magnoliopsida</taxon>
        <taxon>eudicotyledons</taxon>
        <taxon>Gunneridae</taxon>
        <taxon>Pentapetalae</taxon>
        <taxon>rosids</taxon>
        <taxon>malvids</taxon>
        <taxon>Brassicales</taxon>
        <taxon>Brassicaceae</taxon>
        <taxon>Eutremeae</taxon>
        <taxon>Eutrema</taxon>
    </lineage>
</organism>
<dbReference type="AlphaFoldDB" id="V4KXM6"/>
<evidence type="ECO:0000256" key="1">
    <source>
        <dbReference type="ARBA" id="ARBA00004123"/>
    </source>
</evidence>
<dbReference type="GO" id="GO:0005674">
    <property type="term" value="C:transcription factor TFIIF complex"/>
    <property type="evidence" value="ECO:0007669"/>
    <property type="project" value="InterPro"/>
</dbReference>
<dbReference type="InterPro" id="IPR036388">
    <property type="entry name" value="WH-like_DNA-bd_sf"/>
</dbReference>
<dbReference type="InterPro" id="IPR003196">
    <property type="entry name" value="TFIIF_beta"/>
</dbReference>
<gene>
    <name evidence="8" type="ORF">EUTSA_v10008477mg</name>
</gene>
<keyword evidence="4" id="KW-0238">DNA-binding</keyword>
<evidence type="ECO:0000256" key="2">
    <source>
        <dbReference type="ARBA" id="ARBA00009543"/>
    </source>
</evidence>
<evidence type="ECO:0000256" key="3">
    <source>
        <dbReference type="ARBA" id="ARBA00023015"/>
    </source>
</evidence>
<evidence type="ECO:0000256" key="6">
    <source>
        <dbReference type="ARBA" id="ARBA00023242"/>
    </source>
</evidence>
<dbReference type="EMBL" id="KI517683">
    <property type="protein sequence ID" value="ESQ34817.1"/>
    <property type="molecule type" value="Genomic_DNA"/>
</dbReference>
<keyword evidence="6" id="KW-0539">Nucleus</keyword>
<keyword evidence="5" id="KW-0804">Transcription</keyword>
<dbReference type="GO" id="GO:0006367">
    <property type="term" value="P:transcription initiation at RNA polymerase II promoter"/>
    <property type="evidence" value="ECO:0007669"/>
    <property type="project" value="InterPro"/>
</dbReference>
<dbReference type="FunFam" id="1.10.10.10:FF:000035">
    <property type="entry name" value="General transcription factor IIF subunit 2"/>
    <property type="match status" value="1"/>
</dbReference>
<dbReference type="InterPro" id="IPR011039">
    <property type="entry name" value="TFIIF_interaction"/>
</dbReference>
<comment type="subcellular location">
    <subcellularLocation>
        <location evidence="1">Nucleus</location>
    </subcellularLocation>
</comment>
<dbReference type="InterPro" id="IPR036390">
    <property type="entry name" value="WH_DNA-bd_sf"/>
</dbReference>
<dbReference type="STRING" id="72664.V4KXM6"/>
<dbReference type="OMA" id="ADEMVWL"/>
<dbReference type="eggNOG" id="KOG2905">
    <property type="taxonomic scope" value="Eukaryota"/>
</dbReference>
<evidence type="ECO:0000256" key="5">
    <source>
        <dbReference type="ARBA" id="ARBA00023163"/>
    </source>
</evidence>